<feature type="transmembrane region" description="Helical" evidence="13">
    <location>
        <begin position="165"/>
        <end position="186"/>
    </location>
</feature>
<evidence type="ECO:0000313" key="14">
    <source>
        <dbReference type="EMBL" id="ADU28252.1"/>
    </source>
</evidence>
<dbReference type="HOGENOM" id="CLU_012893_5_0_9"/>
<organism evidence="14 15">
    <name type="scientific">Ethanoligenens harbinense (strain DSM 18485 / JCM 12961 / CGMCC 1.5033 / YUAN-3)</name>
    <dbReference type="NCBI Taxonomy" id="663278"/>
    <lineage>
        <taxon>Bacteria</taxon>
        <taxon>Bacillati</taxon>
        <taxon>Bacillota</taxon>
        <taxon>Clostridia</taxon>
        <taxon>Eubacteriales</taxon>
        <taxon>Oscillospiraceae</taxon>
        <taxon>Ethanoligenens</taxon>
    </lineage>
</organism>
<feature type="transmembrane region" description="Helical" evidence="13">
    <location>
        <begin position="133"/>
        <end position="158"/>
    </location>
</feature>
<feature type="transmembrane region" description="Helical" evidence="13">
    <location>
        <begin position="355"/>
        <end position="373"/>
    </location>
</feature>
<evidence type="ECO:0000256" key="3">
    <source>
        <dbReference type="ARBA" id="ARBA00010199"/>
    </source>
</evidence>
<accession>E6U8D3</accession>
<keyword evidence="7" id="KW-1003">Cell membrane</keyword>
<comment type="similarity">
    <text evidence="3">Belongs to the multi antimicrobial extrusion (MATE) (TC 2.A.66.1) family.</text>
</comment>
<feature type="transmembrane region" description="Helical" evidence="13">
    <location>
        <begin position="45"/>
        <end position="72"/>
    </location>
</feature>
<evidence type="ECO:0000256" key="12">
    <source>
        <dbReference type="ARBA" id="ARBA00031636"/>
    </source>
</evidence>
<keyword evidence="11 13" id="KW-0472">Membrane</keyword>
<feature type="transmembrane region" description="Helical" evidence="13">
    <location>
        <begin position="192"/>
        <end position="213"/>
    </location>
</feature>
<evidence type="ECO:0000313" key="15">
    <source>
        <dbReference type="Proteomes" id="UP000001551"/>
    </source>
</evidence>
<keyword evidence="9 13" id="KW-1133">Transmembrane helix</keyword>
<keyword evidence="6" id="KW-0050">Antiport</keyword>
<dbReference type="CDD" id="cd13138">
    <property type="entry name" value="MATE_yoeA_like"/>
    <property type="match status" value="1"/>
</dbReference>
<dbReference type="AlphaFoldDB" id="E6U8D3"/>
<dbReference type="InterPro" id="IPR002528">
    <property type="entry name" value="MATE_fam"/>
</dbReference>
<dbReference type="PANTHER" id="PTHR43298">
    <property type="entry name" value="MULTIDRUG RESISTANCE PROTEIN NORM-RELATED"/>
    <property type="match status" value="1"/>
</dbReference>
<dbReference type="EMBL" id="CP002400">
    <property type="protein sequence ID" value="ADU28252.1"/>
    <property type="molecule type" value="Genomic_DNA"/>
</dbReference>
<keyword evidence="10" id="KW-0406">Ion transport</keyword>
<dbReference type="STRING" id="663278.Ethha_2760"/>
<sequence>MTRNMKTGSPIKLIILFAFPLMIGNLCQQFYGIADTLIVGRTLGIGALAAVGSTASLSFLIIGFAQGVAAGLSIITAQRFGANDTEGVRKSAAVCLVVSGTITAIFTTFSVLFTRQILQLMNTPPDILDDAYHFIVIIFAGFGAAMLFNLLSSLILALGDSRTPLLFLMLASGLNVGLELFFILVLHMGVAGAGLATVLAQLSSCAGCLVYIVKRFPILRPRAGDWQPTRADLAAHLRVGLPMGFQNSIIAFGVLIIQFVLNGLGTTAVAAYSAAQKLDVVCMQPMIALGIAMATYAAQNYGAGKLERIRTGLRQCCVLSLSTSAAIGLAAILFGKQIVWLFVGNAPAVIHLAQIYFNCNCSLYFLLAALFAVRYTLQGVGKSFVPTAAGIMELGMRAVAAGVLARFLGFAGVSLSNPLAWVGSLSILIPSYLLVSRQWKRQAAQSPLCVSPSAAQPETNR</sequence>
<evidence type="ECO:0000256" key="4">
    <source>
        <dbReference type="ARBA" id="ARBA00020268"/>
    </source>
</evidence>
<comment type="subcellular location">
    <subcellularLocation>
        <location evidence="2">Cell membrane</location>
        <topology evidence="2">Multi-pass membrane protein</topology>
    </subcellularLocation>
</comment>
<dbReference type="GO" id="GO:0042910">
    <property type="term" value="F:xenobiotic transmembrane transporter activity"/>
    <property type="evidence" value="ECO:0007669"/>
    <property type="project" value="InterPro"/>
</dbReference>
<evidence type="ECO:0000256" key="11">
    <source>
        <dbReference type="ARBA" id="ARBA00023136"/>
    </source>
</evidence>
<protein>
    <recommendedName>
        <fullName evidence="4">Probable multidrug resistance protein NorM</fullName>
    </recommendedName>
    <alternativeName>
        <fullName evidence="12">Multidrug-efflux transporter</fullName>
    </alternativeName>
</protein>
<proteinExistence type="inferred from homology"/>
<dbReference type="GO" id="GO:0015297">
    <property type="term" value="F:antiporter activity"/>
    <property type="evidence" value="ECO:0007669"/>
    <property type="project" value="UniProtKB-KW"/>
</dbReference>
<evidence type="ECO:0000256" key="13">
    <source>
        <dbReference type="SAM" id="Phobius"/>
    </source>
</evidence>
<dbReference type="KEGG" id="eha:Ethha_2760"/>
<dbReference type="GO" id="GO:0005886">
    <property type="term" value="C:plasma membrane"/>
    <property type="evidence" value="ECO:0007669"/>
    <property type="project" value="UniProtKB-SubCell"/>
</dbReference>
<evidence type="ECO:0000256" key="9">
    <source>
        <dbReference type="ARBA" id="ARBA00022989"/>
    </source>
</evidence>
<reference evidence="14 15" key="1">
    <citation type="submission" date="2010-12" db="EMBL/GenBank/DDBJ databases">
        <title>Complete sequence of Ethanoligenens harbinense YUAN-3.</title>
        <authorList>
            <person name="Lucas S."/>
            <person name="Copeland A."/>
            <person name="Lapidus A."/>
            <person name="Cheng J.-F."/>
            <person name="Bruce D."/>
            <person name="Goodwin L."/>
            <person name="Pitluck S."/>
            <person name="Chertkov O."/>
            <person name="Misra M."/>
            <person name="Detter J.C."/>
            <person name="Han C."/>
            <person name="Tapia R."/>
            <person name="Land M."/>
            <person name="Hauser L."/>
            <person name="Jeffries C."/>
            <person name="Kyrpides N."/>
            <person name="Ivanova N."/>
            <person name="Mikhailova N."/>
            <person name="Wang A."/>
            <person name="Mouttaki H."/>
            <person name="He Z."/>
            <person name="Zhou J."/>
            <person name="Hemme C.L."/>
            <person name="Woyke T."/>
        </authorList>
    </citation>
    <scope>NUCLEOTIDE SEQUENCE [LARGE SCALE GENOMIC DNA]</scope>
    <source>
        <strain evidence="15">DSM 18485 / JCM 12961 / CGMCC 1.5033 / YUAN-3</strain>
    </source>
</reference>
<feature type="transmembrane region" description="Helical" evidence="13">
    <location>
        <begin position="278"/>
        <end position="298"/>
    </location>
</feature>
<gene>
    <name evidence="14" type="ordered locus">Ethha_2760</name>
</gene>
<feature type="transmembrane region" description="Helical" evidence="13">
    <location>
        <begin position="394"/>
        <end position="413"/>
    </location>
</feature>
<evidence type="ECO:0000256" key="1">
    <source>
        <dbReference type="ARBA" id="ARBA00003408"/>
    </source>
</evidence>
<feature type="transmembrane region" description="Helical" evidence="13">
    <location>
        <begin position="318"/>
        <end position="343"/>
    </location>
</feature>
<comment type="function">
    <text evidence="1">Multidrug efflux pump.</text>
</comment>
<dbReference type="PANTHER" id="PTHR43298:SF2">
    <property type="entry name" value="FMN_FAD EXPORTER YEEO-RELATED"/>
    <property type="match status" value="1"/>
</dbReference>
<evidence type="ECO:0000256" key="5">
    <source>
        <dbReference type="ARBA" id="ARBA00022448"/>
    </source>
</evidence>
<evidence type="ECO:0000256" key="8">
    <source>
        <dbReference type="ARBA" id="ARBA00022692"/>
    </source>
</evidence>
<dbReference type="eggNOG" id="COG0534">
    <property type="taxonomic scope" value="Bacteria"/>
</dbReference>
<keyword evidence="8 13" id="KW-0812">Transmembrane</keyword>
<feature type="transmembrane region" description="Helical" evidence="13">
    <location>
        <begin position="249"/>
        <end position="272"/>
    </location>
</feature>
<dbReference type="RefSeq" id="WP_013486595.1">
    <property type="nucleotide sequence ID" value="NC_014828.1"/>
</dbReference>
<dbReference type="Pfam" id="PF01554">
    <property type="entry name" value="MatE"/>
    <property type="match status" value="2"/>
</dbReference>
<dbReference type="Proteomes" id="UP000001551">
    <property type="component" value="Chromosome"/>
</dbReference>
<feature type="transmembrane region" description="Helical" evidence="13">
    <location>
        <begin position="93"/>
        <end position="113"/>
    </location>
</feature>
<dbReference type="GO" id="GO:0006811">
    <property type="term" value="P:monoatomic ion transport"/>
    <property type="evidence" value="ECO:0007669"/>
    <property type="project" value="UniProtKB-KW"/>
</dbReference>
<keyword evidence="5" id="KW-0813">Transport</keyword>
<evidence type="ECO:0000256" key="6">
    <source>
        <dbReference type="ARBA" id="ARBA00022449"/>
    </source>
</evidence>
<evidence type="ECO:0000256" key="10">
    <source>
        <dbReference type="ARBA" id="ARBA00023065"/>
    </source>
</evidence>
<dbReference type="PIRSF" id="PIRSF006603">
    <property type="entry name" value="DinF"/>
    <property type="match status" value="1"/>
</dbReference>
<evidence type="ECO:0000256" key="7">
    <source>
        <dbReference type="ARBA" id="ARBA00022475"/>
    </source>
</evidence>
<keyword evidence="15" id="KW-1185">Reference proteome</keyword>
<evidence type="ECO:0000256" key="2">
    <source>
        <dbReference type="ARBA" id="ARBA00004651"/>
    </source>
</evidence>
<feature type="transmembrane region" description="Helical" evidence="13">
    <location>
        <begin position="419"/>
        <end position="435"/>
    </location>
</feature>
<name>E6U8D3_ETHHY</name>
<dbReference type="InterPro" id="IPR050222">
    <property type="entry name" value="MATE_MdtK"/>
</dbReference>
<dbReference type="InterPro" id="IPR048279">
    <property type="entry name" value="MdtK-like"/>
</dbReference>
<dbReference type="NCBIfam" id="TIGR00797">
    <property type="entry name" value="matE"/>
    <property type="match status" value="1"/>
</dbReference>